<dbReference type="EMBL" id="LT906453">
    <property type="protein sequence ID" value="SNV22990.1"/>
    <property type="molecule type" value="Genomic_DNA"/>
</dbReference>
<evidence type="ECO:0000259" key="2">
    <source>
        <dbReference type="Pfam" id="PF25583"/>
    </source>
</evidence>
<dbReference type="Pfam" id="PF25583">
    <property type="entry name" value="WCX"/>
    <property type="match status" value="1"/>
</dbReference>
<dbReference type="Proteomes" id="UP000242637">
    <property type="component" value="Chromosome 1"/>
</dbReference>
<dbReference type="RefSeq" id="WP_028326258.1">
    <property type="nucleotide sequence ID" value="NZ_JAAFNP010000001.1"/>
</dbReference>
<gene>
    <name evidence="3" type="primary">pafB</name>
    <name evidence="3" type="ORF">SAMEA4475696_01702</name>
</gene>
<dbReference type="GeneID" id="63459901"/>
<protein>
    <submittedName>
        <fullName evidence="3">Proteasome accessory factor B</fullName>
    </submittedName>
</protein>
<dbReference type="PROSITE" id="PS52050">
    <property type="entry name" value="WYL"/>
    <property type="match status" value="1"/>
</dbReference>
<dbReference type="OrthoDB" id="3268930at2"/>
<feature type="domain" description="WCX" evidence="2">
    <location>
        <begin position="271"/>
        <end position="339"/>
    </location>
</feature>
<dbReference type="InterPro" id="IPR026881">
    <property type="entry name" value="WYL_dom"/>
</dbReference>
<dbReference type="Pfam" id="PF13280">
    <property type="entry name" value="WYL"/>
    <property type="match status" value="1"/>
</dbReference>
<organism evidence="3 4">
    <name type="scientific">Dermatophilus congolensis</name>
    <dbReference type="NCBI Taxonomy" id="1863"/>
    <lineage>
        <taxon>Bacteria</taxon>
        <taxon>Bacillati</taxon>
        <taxon>Actinomycetota</taxon>
        <taxon>Actinomycetes</taxon>
        <taxon>Micrococcales</taxon>
        <taxon>Dermatophilaceae</taxon>
        <taxon>Dermatophilus</taxon>
    </lineage>
</organism>
<feature type="domain" description="WYL" evidence="1">
    <location>
        <begin position="161"/>
        <end position="223"/>
    </location>
</feature>
<dbReference type="PANTHER" id="PTHR34580">
    <property type="match status" value="1"/>
</dbReference>
<dbReference type="GO" id="GO:0000502">
    <property type="term" value="C:proteasome complex"/>
    <property type="evidence" value="ECO:0007669"/>
    <property type="project" value="UniProtKB-KW"/>
</dbReference>
<dbReference type="InterPro" id="IPR051534">
    <property type="entry name" value="CBASS_pafABC_assoc_protein"/>
</dbReference>
<dbReference type="PANTHER" id="PTHR34580:SF3">
    <property type="entry name" value="PROTEIN PAFB"/>
    <property type="match status" value="1"/>
</dbReference>
<evidence type="ECO:0000313" key="3">
    <source>
        <dbReference type="EMBL" id="SNV22990.1"/>
    </source>
</evidence>
<dbReference type="KEGG" id="dco:SAMEA4475696_1702"/>
<keyword evidence="3" id="KW-0647">Proteasome</keyword>
<dbReference type="STRING" id="1121387.GCA_000429885_00072"/>
<evidence type="ECO:0000313" key="4">
    <source>
        <dbReference type="Proteomes" id="UP000242637"/>
    </source>
</evidence>
<dbReference type="AlphaFoldDB" id="A0A239VML0"/>
<evidence type="ECO:0000259" key="1">
    <source>
        <dbReference type="Pfam" id="PF13280"/>
    </source>
</evidence>
<proteinExistence type="predicted"/>
<name>A0A239VML0_9MICO</name>
<sequence length="350" mass="38514">MGSSNGDAKIERLLNLVLALLATRRPLPKETLRRQVRQYEQFSDELFDRMFERDKDELRELGIPLLTQPVDPFFDDEVGYRIDRRAYALPPIRFSAGEVEALRLAARIWSSSSLAPTAASAIRKLSAAGAESGESALLTGVADGVVDEVDQFMVSTSVPSFEVLRRAVMSRRAVKFDYRRSGGEVSSRQVQPWRLQAWHGRWYVTGFDVVRGAERLFRLDRIVSEVKSVGRAGAYGIPAGHDPMRMIRRSVDPGAGGRAELLVARRAGAALRLRAAEQVGGDAAEHVSVVDFSMPGFDSLVVDFDDLDRMAGELASYGPDVVVVAPQELRVRVVGLLKGVVAAGFEEGQR</sequence>
<accession>A0A239VML0</accession>
<dbReference type="InterPro" id="IPR057727">
    <property type="entry name" value="WCX_dom"/>
</dbReference>
<keyword evidence="4" id="KW-1185">Reference proteome</keyword>
<reference evidence="3 4" key="1">
    <citation type="submission" date="2017-06" db="EMBL/GenBank/DDBJ databases">
        <authorList>
            <consortium name="Pathogen Informatics"/>
        </authorList>
    </citation>
    <scope>NUCLEOTIDE SEQUENCE [LARGE SCALE GENOMIC DNA]</scope>
    <source>
        <strain evidence="3 4">NCTC13039</strain>
    </source>
</reference>